<proteinExistence type="predicted"/>
<dbReference type="OrthoDB" id="129919at2759"/>
<keyword evidence="4" id="KW-1185">Reference proteome</keyword>
<accession>A0A9W7CIZ9</accession>
<reference evidence="3" key="1">
    <citation type="submission" date="2023-04" db="EMBL/GenBank/DDBJ databases">
        <title>Phytophthora lilii NBRC 32176.</title>
        <authorList>
            <person name="Ichikawa N."/>
            <person name="Sato H."/>
            <person name="Tonouchi N."/>
        </authorList>
    </citation>
    <scope>NUCLEOTIDE SEQUENCE</scope>
    <source>
        <strain evidence="3">NBRC 32176</strain>
    </source>
</reference>
<evidence type="ECO:0000313" key="4">
    <source>
        <dbReference type="Proteomes" id="UP001165083"/>
    </source>
</evidence>
<name>A0A9W7CIZ9_9STRA</name>
<keyword evidence="2" id="KW-0812">Transmembrane</keyword>
<feature type="region of interest" description="Disordered" evidence="1">
    <location>
        <begin position="370"/>
        <end position="394"/>
    </location>
</feature>
<organism evidence="3 4">
    <name type="scientific">Phytophthora lilii</name>
    <dbReference type="NCBI Taxonomy" id="2077276"/>
    <lineage>
        <taxon>Eukaryota</taxon>
        <taxon>Sar</taxon>
        <taxon>Stramenopiles</taxon>
        <taxon>Oomycota</taxon>
        <taxon>Peronosporomycetes</taxon>
        <taxon>Peronosporales</taxon>
        <taxon>Peronosporaceae</taxon>
        <taxon>Phytophthora</taxon>
    </lineage>
</organism>
<feature type="region of interest" description="Disordered" evidence="1">
    <location>
        <begin position="237"/>
        <end position="271"/>
    </location>
</feature>
<feature type="region of interest" description="Disordered" evidence="1">
    <location>
        <begin position="170"/>
        <end position="221"/>
    </location>
</feature>
<feature type="compositionally biased region" description="Acidic residues" evidence="1">
    <location>
        <begin position="193"/>
        <end position="203"/>
    </location>
</feature>
<feature type="compositionally biased region" description="Acidic residues" evidence="1">
    <location>
        <begin position="640"/>
        <end position="666"/>
    </location>
</feature>
<dbReference type="AlphaFoldDB" id="A0A9W7CIZ9"/>
<feature type="compositionally biased region" description="Basic and acidic residues" evidence="1">
    <location>
        <begin position="464"/>
        <end position="475"/>
    </location>
</feature>
<sequence>MYYIGYSRSLVPCCTFTSQLILGHKEFYYWSSLGPTSVTEHDLVDANTTAVAARLFTYTIKATISVLIAVFYCVVLLHILSDLLTPLHSSQLVQCSTKLKCVIPVSTFHSVGLAVAMADDASPPPPPPLSPPPAPQPTTIGRYIARFRYEQPRPREQREAPTRADFWWTRSPRYSRSPSPPSTWASGGVFFADEGDEDGDEEAGVPSVEGTQKALERSVDSVESDLRRRLGVWSGDFSAADDAAPSTASQSLRRSWGSEDSALAELEEDPEEVIERVRRRLGWASTSTASASRLRPINLRLSVSGDTPPQLRLTPPLSPASRSREALDTFGYSSWDSVEREREYGKHDEEIASVSSSAEVKDGFEVMIVEAKDEGHRSPVTGSEMKTNTREDEGVLTSFADSPLGSSASLAEPLGLGELVAGLDDGEHEHINGKCDAPPDVDKYYARSSSSSSSATCEPNGEVLRQEESRPEDQVQKCSAVHQVPELPLLPTRSPARPDTGTNGVSPSANASTAAEDTHALVSTQDNTVPSETAKTLDSLVSLVVHSWENDFFSDPASEQNGPALHDDIRDYETAKTEDSSGAADNIPAELDQVTNREIFQVKFDGKNVMVATDTAQDRTNAVLSAGEIVTKTEAADTIADAEDKAEELEEDEDDEDSEVPGEEEDQIIKLLLSRISLLEETLRQIDR</sequence>
<evidence type="ECO:0000256" key="1">
    <source>
        <dbReference type="SAM" id="MobiDB-lite"/>
    </source>
</evidence>
<protein>
    <submittedName>
        <fullName evidence="3">Unnamed protein product</fullName>
    </submittedName>
</protein>
<keyword evidence="2" id="KW-0472">Membrane</keyword>
<gene>
    <name evidence="3" type="ORF">Plil01_001391600</name>
</gene>
<feature type="compositionally biased region" description="Low complexity" evidence="1">
    <location>
        <begin position="237"/>
        <end position="251"/>
    </location>
</feature>
<feature type="region of interest" description="Disordered" evidence="1">
    <location>
        <begin position="634"/>
        <end position="666"/>
    </location>
</feature>
<feature type="compositionally biased region" description="Polar residues" evidence="1">
    <location>
        <begin position="500"/>
        <end position="529"/>
    </location>
</feature>
<keyword evidence="2" id="KW-1133">Transmembrane helix</keyword>
<comment type="caution">
    <text evidence="3">The sequence shown here is derived from an EMBL/GenBank/DDBJ whole genome shotgun (WGS) entry which is preliminary data.</text>
</comment>
<dbReference type="Proteomes" id="UP001165083">
    <property type="component" value="Unassembled WGS sequence"/>
</dbReference>
<feature type="region of interest" description="Disordered" evidence="1">
    <location>
        <begin position="304"/>
        <end position="325"/>
    </location>
</feature>
<feature type="transmembrane region" description="Helical" evidence="2">
    <location>
        <begin position="62"/>
        <end position="80"/>
    </location>
</feature>
<dbReference type="EMBL" id="BSXW01000996">
    <property type="protein sequence ID" value="GMF32557.1"/>
    <property type="molecule type" value="Genomic_DNA"/>
</dbReference>
<feature type="region of interest" description="Disordered" evidence="1">
    <location>
        <begin position="428"/>
        <end position="529"/>
    </location>
</feature>
<evidence type="ECO:0000256" key="2">
    <source>
        <dbReference type="SAM" id="Phobius"/>
    </source>
</evidence>
<evidence type="ECO:0000313" key="3">
    <source>
        <dbReference type="EMBL" id="GMF32557.1"/>
    </source>
</evidence>